<feature type="transmembrane region" description="Helical" evidence="4">
    <location>
        <begin position="71"/>
        <end position="88"/>
    </location>
</feature>
<evidence type="ECO:0000256" key="4">
    <source>
        <dbReference type="SAM" id="Phobius"/>
    </source>
</evidence>
<dbReference type="InterPro" id="IPR011701">
    <property type="entry name" value="MFS"/>
</dbReference>
<sequence>MTAPTLFPEPRAFALAKGGMPDVQATRALARCSGRGWLGLPWRQFSRSGCMATIDAAGNAGRRIHTGEWRAVALSFVYFFCVLTAYYVMRPVREQLSAAVGSTQLPWFYAGTFFATLALAPVFGALVSRYPRRIVVPVVYLFFIACLIGFIPLFTHQGLLSPRALGTAFFVWVSVFNLFVVSVFWSFMADIWSEEQSRRLFPIIAVAGTAGAITGPLLTKTLVDVIGVAPLLAVSATLLAAAVVCAILLGQWARVHGARRHDASHETAIGGGMLDGLKQVFTQPFMRSMAFLLLLADGIGTVNYALVSDYSGATFSDAVARTRFAANVDLTANILTVVLQLLVTRWLLPRKGPGLLITLWAGISVIALSLVIFSPDPHAPIVGGFPAVALALIISRGLAYGMAEPARHSLFTRVPRNERYKGQNTVDTAVWRFGDMAIALGMNGLRSLGVAAGGFATLSALAAFTAAAIGVRLSRQAMFGGRESRAPART</sequence>
<proteinExistence type="predicted"/>
<dbReference type="RefSeq" id="WP_310051244.1">
    <property type="nucleotide sequence ID" value="NZ_JAVDVW010000001.1"/>
</dbReference>
<dbReference type="SUPFAM" id="SSF103473">
    <property type="entry name" value="MFS general substrate transporter"/>
    <property type="match status" value="1"/>
</dbReference>
<feature type="transmembrane region" description="Helical" evidence="4">
    <location>
        <begin position="225"/>
        <end position="250"/>
    </location>
</feature>
<evidence type="ECO:0000313" key="6">
    <source>
        <dbReference type="Proteomes" id="UP001267878"/>
    </source>
</evidence>
<feature type="transmembrane region" description="Helical" evidence="4">
    <location>
        <begin position="134"/>
        <end position="155"/>
    </location>
</feature>
<keyword evidence="2 4" id="KW-1133">Transmembrane helix</keyword>
<feature type="transmembrane region" description="Helical" evidence="4">
    <location>
        <begin position="355"/>
        <end position="375"/>
    </location>
</feature>
<reference evidence="5 6" key="1">
    <citation type="submission" date="2023-07" db="EMBL/GenBank/DDBJ databases">
        <title>Sorghum-associated microbial communities from plants grown in Nebraska, USA.</title>
        <authorList>
            <person name="Schachtman D."/>
        </authorList>
    </citation>
    <scope>NUCLEOTIDE SEQUENCE [LARGE SCALE GENOMIC DNA]</scope>
    <source>
        <strain evidence="5 6">BE187</strain>
    </source>
</reference>
<evidence type="ECO:0000313" key="5">
    <source>
        <dbReference type="EMBL" id="MDR7097926.1"/>
    </source>
</evidence>
<name>A0ABU1VKD9_9GAMM</name>
<dbReference type="Proteomes" id="UP001267878">
    <property type="component" value="Unassembled WGS sequence"/>
</dbReference>
<dbReference type="Gene3D" id="1.20.1250.20">
    <property type="entry name" value="MFS general substrate transporter like domains"/>
    <property type="match status" value="1"/>
</dbReference>
<evidence type="ECO:0000256" key="3">
    <source>
        <dbReference type="ARBA" id="ARBA00023136"/>
    </source>
</evidence>
<evidence type="ECO:0000256" key="2">
    <source>
        <dbReference type="ARBA" id="ARBA00022989"/>
    </source>
</evidence>
<feature type="transmembrane region" description="Helical" evidence="4">
    <location>
        <begin position="200"/>
        <end position="219"/>
    </location>
</feature>
<feature type="transmembrane region" description="Helical" evidence="4">
    <location>
        <begin position="448"/>
        <end position="471"/>
    </location>
</feature>
<feature type="transmembrane region" description="Helical" evidence="4">
    <location>
        <begin position="108"/>
        <end position="127"/>
    </location>
</feature>
<feature type="transmembrane region" description="Helical" evidence="4">
    <location>
        <begin position="288"/>
        <end position="307"/>
    </location>
</feature>
<comment type="caution">
    <text evidence="5">The sequence shown here is derived from an EMBL/GenBank/DDBJ whole genome shotgun (WGS) entry which is preliminary data.</text>
</comment>
<dbReference type="PANTHER" id="PTHR43596:SF1">
    <property type="entry name" value="ADP,ATP CARRIER PROTEIN"/>
    <property type="match status" value="1"/>
</dbReference>
<gene>
    <name evidence="5" type="ORF">J2X04_000273</name>
</gene>
<accession>A0ABU1VKD9</accession>
<dbReference type="EMBL" id="JAVDVW010000001">
    <property type="protein sequence ID" value="MDR7097926.1"/>
    <property type="molecule type" value="Genomic_DNA"/>
</dbReference>
<dbReference type="PANTHER" id="PTHR43596">
    <property type="entry name" value="ADP,ATP CARRIER PROTEIN"/>
    <property type="match status" value="1"/>
</dbReference>
<feature type="transmembrane region" description="Helical" evidence="4">
    <location>
        <begin position="167"/>
        <end position="188"/>
    </location>
</feature>
<protein>
    <submittedName>
        <fullName evidence="5">AAA family ATP:ADP antiporter</fullName>
    </submittedName>
</protein>
<feature type="transmembrane region" description="Helical" evidence="4">
    <location>
        <begin position="381"/>
        <end position="403"/>
    </location>
</feature>
<dbReference type="InterPro" id="IPR036259">
    <property type="entry name" value="MFS_trans_sf"/>
</dbReference>
<keyword evidence="3 4" id="KW-0472">Membrane</keyword>
<keyword evidence="1 4" id="KW-0812">Transmembrane</keyword>
<organism evidence="5 6">
    <name type="scientific">Agrilutibacter niabensis</name>
    <dbReference type="NCBI Taxonomy" id="380628"/>
    <lineage>
        <taxon>Bacteria</taxon>
        <taxon>Pseudomonadati</taxon>
        <taxon>Pseudomonadota</taxon>
        <taxon>Gammaproteobacteria</taxon>
        <taxon>Lysobacterales</taxon>
        <taxon>Lysobacteraceae</taxon>
        <taxon>Agrilutibacter</taxon>
    </lineage>
</organism>
<evidence type="ECO:0000256" key="1">
    <source>
        <dbReference type="ARBA" id="ARBA00022692"/>
    </source>
</evidence>
<dbReference type="Pfam" id="PF07690">
    <property type="entry name" value="MFS_1"/>
    <property type="match status" value="1"/>
</dbReference>
<keyword evidence="6" id="KW-1185">Reference proteome</keyword>